<evidence type="ECO:0000313" key="3">
    <source>
        <dbReference type="EMBL" id="RIA84679.1"/>
    </source>
</evidence>
<feature type="domain" description="Chromo" evidence="2">
    <location>
        <begin position="42"/>
        <end position="99"/>
    </location>
</feature>
<comment type="caution">
    <text evidence="3">The sequence shown here is derived from an EMBL/GenBank/DDBJ whole genome shotgun (WGS) entry which is preliminary data.</text>
</comment>
<feature type="compositionally biased region" description="Polar residues" evidence="1">
    <location>
        <begin position="262"/>
        <end position="277"/>
    </location>
</feature>
<dbReference type="Proteomes" id="UP000265703">
    <property type="component" value="Unassembled WGS sequence"/>
</dbReference>
<accession>A0A397SIG3</accession>
<organism evidence="3 4">
    <name type="scientific">Glomus cerebriforme</name>
    <dbReference type="NCBI Taxonomy" id="658196"/>
    <lineage>
        <taxon>Eukaryota</taxon>
        <taxon>Fungi</taxon>
        <taxon>Fungi incertae sedis</taxon>
        <taxon>Mucoromycota</taxon>
        <taxon>Glomeromycotina</taxon>
        <taxon>Glomeromycetes</taxon>
        <taxon>Glomerales</taxon>
        <taxon>Glomeraceae</taxon>
        <taxon>Glomus</taxon>
    </lineage>
</organism>
<dbReference type="OrthoDB" id="2412606at2759"/>
<dbReference type="SMART" id="SM00298">
    <property type="entry name" value="CHROMO"/>
    <property type="match status" value="1"/>
</dbReference>
<dbReference type="Gene3D" id="2.40.50.40">
    <property type="match status" value="1"/>
</dbReference>
<dbReference type="SUPFAM" id="SSF54160">
    <property type="entry name" value="Chromo domain-like"/>
    <property type="match status" value="1"/>
</dbReference>
<keyword evidence="4" id="KW-1185">Reference proteome</keyword>
<name>A0A397SIG3_9GLOM</name>
<evidence type="ECO:0000256" key="1">
    <source>
        <dbReference type="SAM" id="MobiDB-lite"/>
    </source>
</evidence>
<protein>
    <recommendedName>
        <fullName evidence="2">Chromo domain-containing protein</fullName>
    </recommendedName>
</protein>
<dbReference type="InterPro" id="IPR016197">
    <property type="entry name" value="Chromo-like_dom_sf"/>
</dbReference>
<dbReference type="InterPro" id="IPR000953">
    <property type="entry name" value="Chromo/chromo_shadow_dom"/>
</dbReference>
<evidence type="ECO:0000259" key="2">
    <source>
        <dbReference type="PROSITE" id="PS50013"/>
    </source>
</evidence>
<dbReference type="EMBL" id="QKYT01000475">
    <property type="protein sequence ID" value="RIA84679.1"/>
    <property type="molecule type" value="Genomic_DNA"/>
</dbReference>
<feature type="region of interest" description="Disordered" evidence="1">
    <location>
        <begin position="259"/>
        <end position="282"/>
    </location>
</feature>
<sequence>MGKVRKQTGKSSIKRFKRSKTLNHLHRTYLPRASEDPNRKHKVAEKVIDHKIEELHVWYLIRFKDMPKPQWLPESSISGCKQLIQEYWIRENAVKEVVITADNNYIGQYVQSRIDSRFQFESDAEFHNSVTSPKIHKNYSQCSDDQALQKPQDKIAKSPTINKSSIRYEENRQVSLHKATEAAETTKNQNNFESNSNIETSKSPKEFGTTLSKGKNKMIGPTRLDDLVTQLREPSDIERDLSSLDKFFIEIRSEMGIPQKLPTPTSIRSHSTENNELSKAPSKAPINRNIKWSGNIIKGSLVLFVASVNVTPFPGRCENVATLEKIVNEKVPKLCIQHSLPLSYALNLVKDKDSSEYSVFEIKPSQVIKSRHNVSMEKTIMMRSKIVGVIWIEEYKTAWIIFPYHERICNILKLPDKKELKLFAVSISVPPIFDPLPLNSELGECLVLPKTDGFSVEETIKTKIFLRQTGYYSKLLGICKDRIHFKYFGNEGFSDIQELLLAMRVLGAIYEENYSENISIVFVRGMVSATTYTFLKEDQVTNRIMNVIDHQLTTRATPWDYLLYVNVMDNLADIGQSQNNQHALRAWHETMAAIGAKKARYIKKEEIFMPNKIYEEPPPMVSSLYRTMLRIHTMYAAERRDFILIRHKEEEELMNEPVPGVWKMSLQEFEQIFGPTNK</sequence>
<reference evidence="3 4" key="1">
    <citation type="submission" date="2018-06" db="EMBL/GenBank/DDBJ databases">
        <title>Comparative genomics reveals the genomic features of Rhizophagus irregularis, R. cerebriforme, R. diaphanum and Gigaspora rosea, and their symbiotic lifestyle signature.</title>
        <authorList>
            <person name="Morin E."/>
            <person name="San Clemente H."/>
            <person name="Chen E.C.H."/>
            <person name="De La Providencia I."/>
            <person name="Hainaut M."/>
            <person name="Kuo A."/>
            <person name="Kohler A."/>
            <person name="Murat C."/>
            <person name="Tang N."/>
            <person name="Roy S."/>
            <person name="Loubradou J."/>
            <person name="Henrissat B."/>
            <person name="Grigoriev I.V."/>
            <person name="Corradi N."/>
            <person name="Roux C."/>
            <person name="Martin F.M."/>
        </authorList>
    </citation>
    <scope>NUCLEOTIDE SEQUENCE [LARGE SCALE GENOMIC DNA]</scope>
    <source>
        <strain evidence="3 4">DAOM 227022</strain>
    </source>
</reference>
<proteinExistence type="predicted"/>
<feature type="region of interest" description="Disordered" evidence="1">
    <location>
        <begin position="181"/>
        <end position="218"/>
    </location>
</feature>
<dbReference type="CDD" id="cd00024">
    <property type="entry name" value="CD_CSD"/>
    <property type="match status" value="1"/>
</dbReference>
<feature type="compositionally biased region" description="Polar residues" evidence="1">
    <location>
        <begin position="183"/>
        <end position="201"/>
    </location>
</feature>
<dbReference type="PROSITE" id="PS50013">
    <property type="entry name" value="CHROMO_2"/>
    <property type="match status" value="1"/>
</dbReference>
<evidence type="ECO:0000313" key="4">
    <source>
        <dbReference type="Proteomes" id="UP000265703"/>
    </source>
</evidence>
<dbReference type="AlphaFoldDB" id="A0A397SIG3"/>
<gene>
    <name evidence="3" type="ORF">C1645_879790</name>
</gene>